<dbReference type="AlphaFoldDB" id="A0A5A7RG72"/>
<protein>
    <submittedName>
        <fullName evidence="2">Cytochrome P450</fullName>
    </submittedName>
</protein>
<feature type="compositionally biased region" description="Low complexity" evidence="1">
    <location>
        <begin position="62"/>
        <end position="72"/>
    </location>
</feature>
<organism evidence="2 3">
    <name type="scientific">Striga asiatica</name>
    <name type="common">Asiatic witchweed</name>
    <name type="synonym">Buchnera asiatica</name>
    <dbReference type="NCBI Taxonomy" id="4170"/>
    <lineage>
        <taxon>Eukaryota</taxon>
        <taxon>Viridiplantae</taxon>
        <taxon>Streptophyta</taxon>
        <taxon>Embryophyta</taxon>
        <taxon>Tracheophyta</taxon>
        <taxon>Spermatophyta</taxon>
        <taxon>Magnoliopsida</taxon>
        <taxon>eudicotyledons</taxon>
        <taxon>Gunneridae</taxon>
        <taxon>Pentapetalae</taxon>
        <taxon>asterids</taxon>
        <taxon>lamiids</taxon>
        <taxon>Lamiales</taxon>
        <taxon>Orobanchaceae</taxon>
        <taxon>Buchnereae</taxon>
        <taxon>Striga</taxon>
    </lineage>
</organism>
<proteinExistence type="predicted"/>
<dbReference type="EMBL" id="BKCP01012514">
    <property type="protein sequence ID" value="GER56195.1"/>
    <property type="molecule type" value="Genomic_DNA"/>
</dbReference>
<evidence type="ECO:0000313" key="2">
    <source>
        <dbReference type="EMBL" id="GER56195.1"/>
    </source>
</evidence>
<dbReference type="Proteomes" id="UP000325081">
    <property type="component" value="Unassembled WGS sequence"/>
</dbReference>
<keyword evidence="3" id="KW-1185">Reference proteome</keyword>
<gene>
    <name evidence="2" type="ORF">STAS_33909</name>
</gene>
<comment type="caution">
    <text evidence="2">The sequence shown here is derived from an EMBL/GenBank/DDBJ whole genome shotgun (WGS) entry which is preliminary data.</text>
</comment>
<accession>A0A5A7RG72</accession>
<evidence type="ECO:0000256" key="1">
    <source>
        <dbReference type="SAM" id="MobiDB-lite"/>
    </source>
</evidence>
<reference evidence="3" key="1">
    <citation type="journal article" date="2019" name="Curr. Biol.">
        <title>Genome Sequence of Striga asiatica Provides Insight into the Evolution of Plant Parasitism.</title>
        <authorList>
            <person name="Yoshida S."/>
            <person name="Kim S."/>
            <person name="Wafula E.K."/>
            <person name="Tanskanen J."/>
            <person name="Kim Y.M."/>
            <person name="Honaas L."/>
            <person name="Yang Z."/>
            <person name="Spallek T."/>
            <person name="Conn C.E."/>
            <person name="Ichihashi Y."/>
            <person name="Cheong K."/>
            <person name="Cui S."/>
            <person name="Der J.P."/>
            <person name="Gundlach H."/>
            <person name="Jiao Y."/>
            <person name="Hori C."/>
            <person name="Ishida J.K."/>
            <person name="Kasahara H."/>
            <person name="Kiba T."/>
            <person name="Kim M.S."/>
            <person name="Koo N."/>
            <person name="Laohavisit A."/>
            <person name="Lee Y.H."/>
            <person name="Lumba S."/>
            <person name="McCourt P."/>
            <person name="Mortimer J.C."/>
            <person name="Mutuku J.M."/>
            <person name="Nomura T."/>
            <person name="Sasaki-Sekimoto Y."/>
            <person name="Seto Y."/>
            <person name="Wang Y."/>
            <person name="Wakatake T."/>
            <person name="Sakakibara H."/>
            <person name="Demura T."/>
            <person name="Yamaguchi S."/>
            <person name="Yoneyama K."/>
            <person name="Manabe R.I."/>
            <person name="Nelson D.C."/>
            <person name="Schulman A.H."/>
            <person name="Timko M.P."/>
            <person name="dePamphilis C.W."/>
            <person name="Choi D."/>
            <person name="Shirasu K."/>
        </authorList>
    </citation>
    <scope>NUCLEOTIDE SEQUENCE [LARGE SCALE GENOMIC DNA]</scope>
    <source>
        <strain evidence="3">cv. UVA1</strain>
    </source>
</reference>
<name>A0A5A7RG72_STRAF</name>
<evidence type="ECO:0000313" key="3">
    <source>
        <dbReference type="Proteomes" id="UP000325081"/>
    </source>
</evidence>
<feature type="region of interest" description="Disordered" evidence="1">
    <location>
        <begin position="55"/>
        <end position="83"/>
    </location>
</feature>
<sequence length="200" mass="21700">MELSSCLPPTSSPASPAAATANLSLPDLADFFAQPDFARALHNFLIATKADPGSLTAGKDLSSSSRQIGSSSRKLAPTSATLNIAPTSPSLTVADIGPPPAPLSQPENLLFGFLLVASSVEQFINWAWVRPKRIERLFRKQGMKGTTYKPLLADMKEVDELYKKAFAKPIDFADDIVPCLMPNILDTFRPCLDTNKLNFY</sequence>
<dbReference type="OrthoDB" id="1470350at2759"/>